<evidence type="ECO:0000256" key="8">
    <source>
        <dbReference type="SAM" id="SignalP"/>
    </source>
</evidence>
<dbReference type="InterPro" id="IPR003443">
    <property type="entry name" value="IL-15/IL-21_fam"/>
</dbReference>
<sequence length="163" mass="18636">MLRGRPALGILCFVSFLSLKTQAAHRRCTKDIIIRVQTLINKAPDVRLTDIRLYTPTIEDFQKCPSSTLKCYAEEIKVLCVELKTVKNFKLNVKLEKLATFFNQTEAACRQCEIFTKQNAATDAITMSSNKVCLFPKWIKLNSAHMNEAIRRPGRQEAIEEQI</sequence>
<keyword evidence="6" id="KW-1015">Disulfide bond</keyword>
<keyword evidence="10" id="KW-1185">Reference proteome</keyword>
<dbReference type="Gene3D" id="1.20.1250.70">
    <property type="entry name" value="Interleukin-15/Interleukin-21"/>
    <property type="match status" value="1"/>
</dbReference>
<dbReference type="SUPFAM" id="SSF47266">
    <property type="entry name" value="4-helical cytokines"/>
    <property type="match status" value="1"/>
</dbReference>
<reference evidence="9" key="1">
    <citation type="submission" date="2020-03" db="EMBL/GenBank/DDBJ databases">
        <authorList>
            <person name="Weist P."/>
        </authorList>
    </citation>
    <scope>NUCLEOTIDE SEQUENCE</scope>
</reference>
<dbReference type="Pfam" id="PF02372">
    <property type="entry name" value="IL15"/>
    <property type="match status" value="1"/>
</dbReference>
<gene>
    <name evidence="9" type="ORF">PLEPLA_LOCUS30540</name>
</gene>
<name>A0A9N7YY58_PLEPL</name>
<dbReference type="GO" id="GO:0005126">
    <property type="term" value="F:cytokine receptor binding"/>
    <property type="evidence" value="ECO:0007669"/>
    <property type="project" value="InterPro"/>
</dbReference>
<feature type="signal peptide" evidence="8">
    <location>
        <begin position="1"/>
        <end position="23"/>
    </location>
</feature>
<evidence type="ECO:0000313" key="10">
    <source>
        <dbReference type="Proteomes" id="UP001153269"/>
    </source>
</evidence>
<keyword evidence="5 8" id="KW-0732">Signal</keyword>
<dbReference type="Proteomes" id="UP001153269">
    <property type="component" value="Unassembled WGS sequence"/>
</dbReference>
<comment type="caution">
    <text evidence="9">The sequence shown here is derived from an EMBL/GenBank/DDBJ whole genome shotgun (WGS) entry which is preliminary data.</text>
</comment>
<comment type="subcellular location">
    <subcellularLocation>
        <location evidence="1">Secreted</location>
    </subcellularLocation>
</comment>
<proteinExistence type="inferred from homology"/>
<evidence type="ECO:0000256" key="3">
    <source>
        <dbReference type="ARBA" id="ARBA00022514"/>
    </source>
</evidence>
<dbReference type="GO" id="GO:0006955">
    <property type="term" value="P:immune response"/>
    <property type="evidence" value="ECO:0007669"/>
    <property type="project" value="InterPro"/>
</dbReference>
<evidence type="ECO:0000256" key="1">
    <source>
        <dbReference type="ARBA" id="ARBA00004613"/>
    </source>
</evidence>
<evidence type="ECO:0000256" key="7">
    <source>
        <dbReference type="RuleBase" id="RU003453"/>
    </source>
</evidence>
<evidence type="ECO:0000256" key="5">
    <source>
        <dbReference type="ARBA" id="ARBA00022729"/>
    </source>
</evidence>
<feature type="chain" id="PRO_5040292323" description="Interleukin" evidence="8">
    <location>
        <begin position="24"/>
        <end position="163"/>
    </location>
</feature>
<accession>A0A9N7YY58</accession>
<evidence type="ECO:0000256" key="2">
    <source>
        <dbReference type="ARBA" id="ARBA00006050"/>
    </source>
</evidence>
<dbReference type="GO" id="GO:0005125">
    <property type="term" value="F:cytokine activity"/>
    <property type="evidence" value="ECO:0007669"/>
    <property type="project" value="UniProtKB-KW"/>
</dbReference>
<dbReference type="GO" id="GO:0005615">
    <property type="term" value="C:extracellular space"/>
    <property type="evidence" value="ECO:0007669"/>
    <property type="project" value="UniProtKB-KW"/>
</dbReference>
<comment type="similarity">
    <text evidence="2 7">Belongs to the IL-15/IL-21 family.</text>
</comment>
<evidence type="ECO:0000256" key="6">
    <source>
        <dbReference type="ARBA" id="ARBA00023157"/>
    </source>
</evidence>
<dbReference type="InterPro" id="IPR009079">
    <property type="entry name" value="4_helix_cytokine-like_core"/>
</dbReference>
<evidence type="ECO:0000256" key="4">
    <source>
        <dbReference type="ARBA" id="ARBA00022525"/>
    </source>
</evidence>
<dbReference type="EMBL" id="CADEAL010002935">
    <property type="protein sequence ID" value="CAB1442822.1"/>
    <property type="molecule type" value="Genomic_DNA"/>
</dbReference>
<organism evidence="9 10">
    <name type="scientific">Pleuronectes platessa</name>
    <name type="common">European plaice</name>
    <dbReference type="NCBI Taxonomy" id="8262"/>
    <lineage>
        <taxon>Eukaryota</taxon>
        <taxon>Metazoa</taxon>
        <taxon>Chordata</taxon>
        <taxon>Craniata</taxon>
        <taxon>Vertebrata</taxon>
        <taxon>Euteleostomi</taxon>
        <taxon>Actinopterygii</taxon>
        <taxon>Neopterygii</taxon>
        <taxon>Teleostei</taxon>
        <taxon>Neoteleostei</taxon>
        <taxon>Acanthomorphata</taxon>
        <taxon>Carangaria</taxon>
        <taxon>Pleuronectiformes</taxon>
        <taxon>Pleuronectoidei</taxon>
        <taxon>Pleuronectidae</taxon>
        <taxon>Pleuronectes</taxon>
    </lineage>
</organism>
<evidence type="ECO:0000313" key="9">
    <source>
        <dbReference type="EMBL" id="CAB1442822.1"/>
    </source>
</evidence>
<keyword evidence="4" id="KW-0964">Secreted</keyword>
<dbReference type="AlphaFoldDB" id="A0A9N7YY58"/>
<keyword evidence="3 7" id="KW-0202">Cytokine</keyword>
<protein>
    <recommendedName>
        <fullName evidence="7">Interleukin</fullName>
    </recommendedName>
</protein>